<reference evidence="2" key="1">
    <citation type="journal article" date="2017" name="PeerJ">
        <title>lastomes of the green algae Hydrodictyon reticulatum and Pediastrum duplex (Sphaeropleales, Chlorophyceae).</title>
        <authorList>
            <person name="McManus H.A."/>
            <person name="Sanchez D."/>
            <person name="Karol K.G."/>
        </authorList>
    </citation>
    <scope>NUCLEOTIDE SEQUENCE</scope>
</reference>
<protein>
    <submittedName>
        <fullName evidence="2">Uncharacterized protein</fullName>
    </submittedName>
</protein>
<feature type="compositionally biased region" description="Basic and acidic residues" evidence="1">
    <location>
        <begin position="203"/>
        <end position="215"/>
    </location>
</feature>
<accession>A0A1W5RMZ1</accession>
<gene>
    <name evidence="2" type="primary">orf244</name>
</gene>
<dbReference type="EMBL" id="KY114065">
    <property type="protein sequence ID" value="AQU64535.1"/>
    <property type="molecule type" value="Genomic_DNA"/>
</dbReference>
<geneLocation type="chloroplast" evidence="2"/>
<name>A0A1W5RMZ1_HYDRE</name>
<evidence type="ECO:0000256" key="1">
    <source>
        <dbReference type="SAM" id="MobiDB-lite"/>
    </source>
</evidence>
<dbReference type="GeneID" id="32880339"/>
<proteinExistence type="predicted"/>
<dbReference type="RefSeq" id="YP_009364203.1">
    <property type="nucleotide sequence ID" value="NC_034655.1"/>
</dbReference>
<feature type="region of interest" description="Disordered" evidence="1">
    <location>
        <begin position="170"/>
        <end position="244"/>
    </location>
</feature>
<organism evidence="2">
    <name type="scientific">Hydrodictyon reticulatum</name>
    <name type="common">Water net</name>
    <name type="synonym">Conferva reticulatum</name>
    <dbReference type="NCBI Taxonomy" id="3107"/>
    <lineage>
        <taxon>Eukaryota</taxon>
        <taxon>Viridiplantae</taxon>
        <taxon>Chlorophyta</taxon>
        <taxon>core chlorophytes</taxon>
        <taxon>Chlorophyceae</taxon>
        <taxon>CS clade</taxon>
        <taxon>Sphaeropleales</taxon>
        <taxon>Hydrodictyaceae</taxon>
        <taxon>Hydrodictyon</taxon>
    </lineage>
</organism>
<feature type="compositionally biased region" description="Basic and acidic residues" evidence="1">
    <location>
        <begin position="181"/>
        <end position="193"/>
    </location>
</feature>
<dbReference type="AlphaFoldDB" id="A0A1W5RMZ1"/>
<keyword evidence="2" id="KW-0150">Chloroplast</keyword>
<evidence type="ECO:0000313" key="2">
    <source>
        <dbReference type="EMBL" id="AQU64535.1"/>
    </source>
</evidence>
<sequence length="244" mass="27929">MYKIENLNYSPQELVWVSDFQTFNDNPAMPEPVRIWLLENCRNRFKPNSKVNYFSALPMPPLFGYSALPNRTTSSLWLCQTTSSLRLWRSRCRCIHFSAIRLCRTEPLLRFSALPNRFFASALAEPMPMPPLFGYSALPNRTASPLFGFAKPLLRFSALPNRFFAEAERSLRRSGAKPSPKRSEAFTEAERSLRQSGAKPSPKRSEAFAKAERTLRQSGRAKPSPKQKSEAFAEAEERRKSEEN</sequence>
<feature type="compositionally biased region" description="Basic and acidic residues" evidence="1">
    <location>
        <begin position="227"/>
        <end position="244"/>
    </location>
</feature>
<keyword evidence="2" id="KW-0934">Plastid</keyword>